<dbReference type="InterPro" id="IPR024932">
    <property type="entry name" value="ApbE"/>
</dbReference>
<evidence type="ECO:0000256" key="10">
    <source>
        <dbReference type="PIRNR" id="PIRNR006268"/>
    </source>
</evidence>
<dbReference type="OrthoDB" id="9778595at2"/>
<evidence type="ECO:0000256" key="3">
    <source>
        <dbReference type="ARBA" id="ARBA00022630"/>
    </source>
</evidence>
<comment type="cofactor">
    <cofactor evidence="11">
        <name>Mg(2+)</name>
        <dbReference type="ChEBI" id="CHEBI:18420"/>
    </cofactor>
    <cofactor evidence="11">
        <name>Mn(2+)</name>
        <dbReference type="ChEBI" id="CHEBI:29035"/>
    </cofactor>
    <text evidence="11">Magnesium. Can also use manganese.</text>
</comment>
<dbReference type="GO" id="GO:0016740">
    <property type="term" value="F:transferase activity"/>
    <property type="evidence" value="ECO:0007669"/>
    <property type="project" value="UniProtKB-UniRule"/>
</dbReference>
<evidence type="ECO:0000256" key="2">
    <source>
        <dbReference type="ARBA" id="ARBA00016337"/>
    </source>
</evidence>
<evidence type="ECO:0000256" key="1">
    <source>
        <dbReference type="ARBA" id="ARBA00011955"/>
    </source>
</evidence>
<evidence type="ECO:0000256" key="9">
    <source>
        <dbReference type="ARBA" id="ARBA00048540"/>
    </source>
</evidence>
<dbReference type="Gene3D" id="3.10.520.10">
    <property type="entry name" value="ApbE-like domains"/>
    <property type="match status" value="1"/>
</dbReference>
<evidence type="ECO:0000256" key="4">
    <source>
        <dbReference type="ARBA" id="ARBA00022679"/>
    </source>
</evidence>
<comment type="catalytic activity">
    <reaction evidence="9 10">
        <text>L-threonyl-[protein] + FAD = FMN-L-threonyl-[protein] + AMP + H(+)</text>
        <dbReference type="Rhea" id="RHEA:36847"/>
        <dbReference type="Rhea" id="RHEA-COMP:11060"/>
        <dbReference type="Rhea" id="RHEA-COMP:11061"/>
        <dbReference type="ChEBI" id="CHEBI:15378"/>
        <dbReference type="ChEBI" id="CHEBI:30013"/>
        <dbReference type="ChEBI" id="CHEBI:57692"/>
        <dbReference type="ChEBI" id="CHEBI:74257"/>
        <dbReference type="ChEBI" id="CHEBI:456215"/>
        <dbReference type="EC" id="2.7.1.180"/>
    </reaction>
</comment>
<dbReference type="RefSeq" id="WP_160116935.1">
    <property type="nucleotide sequence ID" value="NZ_UNRR01000008.1"/>
</dbReference>
<dbReference type="GO" id="GO:0046872">
    <property type="term" value="F:metal ion binding"/>
    <property type="evidence" value="ECO:0007669"/>
    <property type="project" value="UniProtKB-UniRule"/>
</dbReference>
<evidence type="ECO:0000256" key="6">
    <source>
        <dbReference type="ARBA" id="ARBA00022827"/>
    </source>
</evidence>
<evidence type="ECO:0000313" key="13">
    <source>
        <dbReference type="Proteomes" id="UP000262072"/>
    </source>
</evidence>
<feature type="binding site" evidence="11">
    <location>
        <position position="157"/>
    </location>
    <ligand>
        <name>Mg(2+)</name>
        <dbReference type="ChEBI" id="CHEBI:18420"/>
    </ligand>
</feature>
<dbReference type="EMBL" id="UNRR01000008">
    <property type="protein sequence ID" value="SYZ77799.1"/>
    <property type="molecule type" value="Genomic_DNA"/>
</dbReference>
<dbReference type="Pfam" id="PF02424">
    <property type="entry name" value="ApbE"/>
    <property type="match status" value="1"/>
</dbReference>
<dbReference type="AlphaFoldDB" id="A0A383TDN1"/>
<dbReference type="SUPFAM" id="SSF143631">
    <property type="entry name" value="ApbE-like"/>
    <property type="match status" value="1"/>
</dbReference>
<dbReference type="PANTHER" id="PTHR30040:SF2">
    <property type="entry name" value="FAD:PROTEIN FMN TRANSFERASE"/>
    <property type="match status" value="1"/>
</dbReference>
<comment type="similarity">
    <text evidence="10">Belongs to the ApbE family.</text>
</comment>
<keyword evidence="3 10" id="KW-0285">Flavoprotein</keyword>
<evidence type="ECO:0000256" key="5">
    <source>
        <dbReference type="ARBA" id="ARBA00022723"/>
    </source>
</evidence>
<gene>
    <name evidence="12" type="ORF">TART1_0569</name>
</gene>
<keyword evidence="5 10" id="KW-0479">Metal-binding</keyword>
<proteinExistence type="inferred from homology"/>
<accession>A0A383TDN1</accession>
<evidence type="ECO:0000256" key="11">
    <source>
        <dbReference type="PIRSR" id="PIRSR006268-2"/>
    </source>
</evidence>
<keyword evidence="4 10" id="KW-0808">Transferase</keyword>
<dbReference type="Proteomes" id="UP000262072">
    <property type="component" value="Unassembled WGS sequence"/>
</dbReference>
<dbReference type="PANTHER" id="PTHR30040">
    <property type="entry name" value="THIAMINE BIOSYNTHESIS LIPOPROTEIN APBE"/>
    <property type="match status" value="1"/>
</dbReference>
<organism evidence="12 13">
    <name type="scientific">Trichococcus shcherbakoviae</name>
    <dbReference type="NCBI Taxonomy" id="2094020"/>
    <lineage>
        <taxon>Bacteria</taxon>
        <taxon>Bacillati</taxon>
        <taxon>Bacillota</taxon>
        <taxon>Bacilli</taxon>
        <taxon>Lactobacillales</taxon>
        <taxon>Carnobacteriaceae</taxon>
        <taxon>Trichococcus</taxon>
    </lineage>
</organism>
<dbReference type="EC" id="2.7.1.180" evidence="1 10"/>
<name>A0A383TDN1_9LACT</name>
<keyword evidence="7 10" id="KW-0460">Magnesium</keyword>
<evidence type="ECO:0000313" key="12">
    <source>
        <dbReference type="EMBL" id="SYZ77799.1"/>
    </source>
</evidence>
<feature type="binding site" evidence="11">
    <location>
        <position position="275"/>
    </location>
    <ligand>
        <name>Mg(2+)</name>
        <dbReference type="ChEBI" id="CHEBI:18420"/>
    </ligand>
</feature>
<sequence length="319" mass="34931">MNACERKYKRIGDSMQISFQAFGTYNQIMAEVDCLPLLEECRSLCEAIEAKFSAFQPTSAIAEISAQAGIRPVAIDEETFFMLKRAQDFSNLSKGAFDITIRPATALWGIGKKGDYVPDSQDLEQLNELVDYKGLVLDQKNGTAMLQKAGQQIDLGGIAKGYAADKARDHLVQKGCSSALINFGGNIATIGEKQNGESWQVGVQNPLAKRGEFIGTVSLTDQTMVTSGVNERFFIRDGKRYHHILDPRTCRPADSSLLSVTVVGNRSIDMDALSTALFVLGPDEGSKLAIQTGCHALFILTNREIFATEGFTKMLKRKV</sequence>
<dbReference type="InterPro" id="IPR003374">
    <property type="entry name" value="ApbE-like_sf"/>
</dbReference>
<reference evidence="13" key="1">
    <citation type="submission" date="2018-05" db="EMBL/GenBank/DDBJ databases">
        <authorList>
            <person name="Strepis N."/>
        </authorList>
    </citation>
    <scope>NUCLEOTIDE SEQUENCE [LARGE SCALE GENOMIC DNA]</scope>
</reference>
<evidence type="ECO:0000256" key="7">
    <source>
        <dbReference type="ARBA" id="ARBA00022842"/>
    </source>
</evidence>
<dbReference type="PIRSF" id="PIRSF006268">
    <property type="entry name" value="ApbE"/>
    <property type="match status" value="1"/>
</dbReference>
<feature type="binding site" evidence="11">
    <location>
        <position position="271"/>
    </location>
    <ligand>
        <name>Mg(2+)</name>
        <dbReference type="ChEBI" id="CHEBI:18420"/>
    </ligand>
</feature>
<protein>
    <recommendedName>
        <fullName evidence="2 10">FAD:protein FMN transferase</fullName>
        <ecNumber evidence="1 10">2.7.1.180</ecNumber>
    </recommendedName>
    <alternativeName>
        <fullName evidence="8 10">Flavin transferase</fullName>
    </alternativeName>
</protein>
<evidence type="ECO:0000256" key="8">
    <source>
        <dbReference type="ARBA" id="ARBA00031306"/>
    </source>
</evidence>
<keyword evidence="6 10" id="KW-0274">FAD</keyword>